<feature type="chain" id="PRO_5030770010" description="DUF3575 domain-containing protein" evidence="1">
    <location>
        <begin position="23"/>
        <end position="157"/>
    </location>
</feature>
<sequence length="157" mass="17346">MRTRLFIIALVATLSTAFSASAQDYRTAVGLRLGSTNGITIKHFTKRNVALEGIVSTRWRGVGLTGLIEGHTRFLGINRLNFIYGAGAHVYIWGEGNRGYAPYQRSSIAGLDAILGLEYNFREVPINIGIDWKPTLNFSVDNGFWGDEAAISIRYAF</sequence>
<protein>
    <recommendedName>
        <fullName evidence="4">DUF3575 domain-containing protein</fullName>
    </recommendedName>
</protein>
<dbReference type="Proteomes" id="UP000541352">
    <property type="component" value="Unassembled WGS sequence"/>
</dbReference>
<reference evidence="2 3" key="1">
    <citation type="submission" date="2020-08" db="EMBL/GenBank/DDBJ databases">
        <title>Genomic Encyclopedia of Type Strains, Phase IV (KMG-IV): sequencing the most valuable type-strain genomes for metagenomic binning, comparative biology and taxonomic classification.</title>
        <authorList>
            <person name="Goeker M."/>
        </authorList>
    </citation>
    <scope>NUCLEOTIDE SEQUENCE [LARGE SCALE GENOMIC DNA]</scope>
    <source>
        <strain evidence="2 3">DSM 17976</strain>
    </source>
</reference>
<keyword evidence="1" id="KW-0732">Signal</keyword>
<evidence type="ECO:0000256" key="1">
    <source>
        <dbReference type="SAM" id="SignalP"/>
    </source>
</evidence>
<gene>
    <name evidence="2" type="ORF">FHS57_003928</name>
</gene>
<dbReference type="AlphaFoldDB" id="A0A7W5ZM25"/>
<keyword evidence="3" id="KW-1185">Reference proteome</keyword>
<name>A0A7W5ZM25_9BACT</name>
<evidence type="ECO:0000313" key="2">
    <source>
        <dbReference type="EMBL" id="MBB3839917.1"/>
    </source>
</evidence>
<comment type="caution">
    <text evidence="2">The sequence shown here is derived from an EMBL/GenBank/DDBJ whole genome shotgun (WGS) entry which is preliminary data.</text>
</comment>
<evidence type="ECO:0008006" key="4">
    <source>
        <dbReference type="Google" id="ProtNLM"/>
    </source>
</evidence>
<organism evidence="2 3">
    <name type="scientific">Runella defluvii</name>
    <dbReference type="NCBI Taxonomy" id="370973"/>
    <lineage>
        <taxon>Bacteria</taxon>
        <taxon>Pseudomonadati</taxon>
        <taxon>Bacteroidota</taxon>
        <taxon>Cytophagia</taxon>
        <taxon>Cytophagales</taxon>
        <taxon>Spirosomataceae</taxon>
        <taxon>Runella</taxon>
    </lineage>
</organism>
<evidence type="ECO:0000313" key="3">
    <source>
        <dbReference type="Proteomes" id="UP000541352"/>
    </source>
</evidence>
<dbReference type="RefSeq" id="WP_183976569.1">
    <property type="nucleotide sequence ID" value="NZ_JACIBY010000008.1"/>
</dbReference>
<dbReference type="EMBL" id="JACIBY010000008">
    <property type="protein sequence ID" value="MBB3839917.1"/>
    <property type="molecule type" value="Genomic_DNA"/>
</dbReference>
<accession>A0A7W5ZM25</accession>
<proteinExistence type="predicted"/>
<feature type="signal peptide" evidence="1">
    <location>
        <begin position="1"/>
        <end position="22"/>
    </location>
</feature>